<comment type="caution">
    <text evidence="12">The sequence shown here is derived from an EMBL/GenBank/DDBJ whole genome shotgun (WGS) entry which is preliminary data.</text>
</comment>
<dbReference type="Pfam" id="PF07479">
    <property type="entry name" value="NAD_Gly3P_dh_C"/>
    <property type="match status" value="1"/>
</dbReference>
<dbReference type="EMBL" id="JAIWYP010000015">
    <property type="protein sequence ID" value="KAH3703823.1"/>
    <property type="molecule type" value="Genomic_DNA"/>
</dbReference>
<keyword evidence="3 7" id="KW-0520">NAD</keyword>
<dbReference type="SUPFAM" id="SSF51735">
    <property type="entry name" value="NAD(P)-binding Rossmann-fold domains"/>
    <property type="match status" value="1"/>
</dbReference>
<dbReference type="InterPro" id="IPR006109">
    <property type="entry name" value="G3P_DH_NAD-dep_C"/>
</dbReference>
<evidence type="ECO:0000256" key="3">
    <source>
        <dbReference type="ARBA" id="ARBA00023027"/>
    </source>
</evidence>
<proteinExistence type="inferred from homology"/>
<evidence type="ECO:0000256" key="9">
    <source>
        <dbReference type="RuleBase" id="RU361243"/>
    </source>
</evidence>
<evidence type="ECO:0000256" key="4">
    <source>
        <dbReference type="ARBA" id="ARBA00048683"/>
    </source>
</evidence>
<feature type="binding site" evidence="7">
    <location>
        <position position="270"/>
    </location>
    <ligand>
        <name>NAD(+)</name>
        <dbReference type="ChEBI" id="CHEBI:57540"/>
    </ligand>
</feature>
<dbReference type="GO" id="GO:0046168">
    <property type="term" value="P:glycerol-3-phosphate catabolic process"/>
    <property type="evidence" value="ECO:0007669"/>
    <property type="project" value="UniProtKB-UniRule"/>
</dbReference>
<dbReference type="SUPFAM" id="SSF48179">
    <property type="entry name" value="6-phosphogluconate dehydrogenase C-terminal domain-like"/>
    <property type="match status" value="1"/>
</dbReference>
<dbReference type="GO" id="GO:0042803">
    <property type="term" value="F:protein homodimerization activity"/>
    <property type="evidence" value="ECO:0007669"/>
    <property type="project" value="InterPro"/>
</dbReference>
<feature type="binding site" evidence="6">
    <location>
        <begin position="270"/>
        <end position="271"/>
    </location>
    <ligand>
        <name>substrate</name>
    </ligand>
</feature>
<dbReference type="AlphaFoldDB" id="A0A9D3YR99"/>
<dbReference type="PIRSF" id="PIRSF000114">
    <property type="entry name" value="Glycerol-3-P_dh"/>
    <property type="match status" value="1"/>
</dbReference>
<dbReference type="Pfam" id="PF01210">
    <property type="entry name" value="NAD_Gly3P_dh_N"/>
    <property type="match status" value="1"/>
</dbReference>
<dbReference type="InterPro" id="IPR008927">
    <property type="entry name" value="6-PGluconate_DH-like_C_sf"/>
</dbReference>
<feature type="domain" description="Glycerol-3-phosphate dehydrogenase NAD-dependent C-terminal" evidence="11">
    <location>
        <begin position="195"/>
        <end position="340"/>
    </location>
</feature>
<evidence type="ECO:0000313" key="12">
    <source>
        <dbReference type="EMBL" id="KAH3703823.1"/>
    </source>
</evidence>
<dbReference type="PANTHER" id="PTHR11728">
    <property type="entry name" value="GLYCEROL-3-PHOSPHATE DEHYDROGENASE"/>
    <property type="match status" value="1"/>
</dbReference>
<dbReference type="InterPro" id="IPR013328">
    <property type="entry name" value="6PGD_dom2"/>
</dbReference>
<dbReference type="InterPro" id="IPR011128">
    <property type="entry name" value="G3P_DH_NAD-dep_N"/>
</dbReference>
<reference evidence="12" key="1">
    <citation type="journal article" date="2019" name="bioRxiv">
        <title>The Genome of the Zebra Mussel, Dreissena polymorpha: A Resource for Invasive Species Research.</title>
        <authorList>
            <person name="McCartney M.A."/>
            <person name="Auch B."/>
            <person name="Kono T."/>
            <person name="Mallez S."/>
            <person name="Zhang Y."/>
            <person name="Obille A."/>
            <person name="Becker A."/>
            <person name="Abrahante J.E."/>
            <person name="Garbe J."/>
            <person name="Badalamenti J.P."/>
            <person name="Herman A."/>
            <person name="Mangelson H."/>
            <person name="Liachko I."/>
            <person name="Sullivan S."/>
            <person name="Sone E.D."/>
            <person name="Koren S."/>
            <person name="Silverstein K.A.T."/>
            <person name="Beckman K.B."/>
            <person name="Gohl D.M."/>
        </authorList>
    </citation>
    <scope>NUCLEOTIDE SEQUENCE</scope>
    <source>
        <strain evidence="12">Duluth1</strain>
        <tissue evidence="12">Whole animal</tissue>
    </source>
</reference>
<feature type="binding site" evidence="7">
    <location>
        <position position="98"/>
    </location>
    <ligand>
        <name>NAD(+)</name>
        <dbReference type="ChEBI" id="CHEBI:57540"/>
    </ligand>
</feature>
<dbReference type="FunFam" id="1.10.1040.10:FF:000004">
    <property type="entry name" value="Glycerol-3-phosphate dehydrogenase [NAD(+)]"/>
    <property type="match status" value="1"/>
</dbReference>
<evidence type="ECO:0000259" key="11">
    <source>
        <dbReference type="Pfam" id="PF07479"/>
    </source>
</evidence>
<feature type="binding site" evidence="7">
    <location>
        <position position="155"/>
    </location>
    <ligand>
        <name>NAD(+)</name>
        <dbReference type="ChEBI" id="CHEBI:57540"/>
    </ligand>
</feature>
<feature type="binding site" evidence="7">
    <location>
        <position position="299"/>
    </location>
    <ligand>
        <name>NAD(+)</name>
        <dbReference type="ChEBI" id="CHEBI:57540"/>
    </ligand>
</feature>
<dbReference type="GO" id="GO:0005975">
    <property type="term" value="P:carbohydrate metabolic process"/>
    <property type="evidence" value="ECO:0007669"/>
    <property type="project" value="InterPro"/>
</dbReference>
<dbReference type="InterPro" id="IPR036291">
    <property type="entry name" value="NAD(P)-bd_dom_sf"/>
</dbReference>
<evidence type="ECO:0000256" key="7">
    <source>
        <dbReference type="PIRSR" id="PIRSR000114-3"/>
    </source>
</evidence>
<protein>
    <recommendedName>
        <fullName evidence="9">Glycerol-3-phosphate dehydrogenase [NAD(+)]</fullName>
        <ecNumber evidence="9">1.1.1.8</ecNumber>
    </recommendedName>
</protein>
<evidence type="ECO:0000256" key="6">
    <source>
        <dbReference type="PIRSR" id="PIRSR000114-2"/>
    </source>
</evidence>
<keyword evidence="13" id="KW-1185">Reference proteome</keyword>
<comment type="similarity">
    <text evidence="1 8">Belongs to the NAD-dependent glycerol-3-phosphate dehydrogenase family.</text>
</comment>
<dbReference type="PANTHER" id="PTHR11728:SF8">
    <property type="entry name" value="GLYCEROL-3-PHOSPHATE DEHYDROGENASE [NAD(+)]-RELATED"/>
    <property type="match status" value="1"/>
</dbReference>
<dbReference type="InterPro" id="IPR006168">
    <property type="entry name" value="G3P_DH_NAD-dep"/>
</dbReference>
<dbReference type="Gene3D" id="3.40.50.720">
    <property type="entry name" value="NAD(P)-binding Rossmann-like Domain"/>
    <property type="match status" value="1"/>
</dbReference>
<evidence type="ECO:0000313" key="13">
    <source>
        <dbReference type="Proteomes" id="UP000828390"/>
    </source>
</evidence>
<evidence type="ECO:0000259" key="10">
    <source>
        <dbReference type="Pfam" id="PF01210"/>
    </source>
</evidence>
<dbReference type="GO" id="GO:0141152">
    <property type="term" value="F:glycerol-3-phosphate dehydrogenase (NAD+) activity"/>
    <property type="evidence" value="ECO:0007669"/>
    <property type="project" value="UniProtKB-UniRule"/>
</dbReference>
<accession>A0A9D3YR99</accession>
<dbReference type="OrthoDB" id="10263760at2759"/>
<dbReference type="GO" id="GO:0005829">
    <property type="term" value="C:cytosol"/>
    <property type="evidence" value="ECO:0007669"/>
    <property type="project" value="TreeGrafter"/>
</dbReference>
<dbReference type="EC" id="1.1.1.8" evidence="9"/>
<evidence type="ECO:0000256" key="1">
    <source>
        <dbReference type="ARBA" id="ARBA00011009"/>
    </source>
</evidence>
<dbReference type="InterPro" id="IPR017751">
    <property type="entry name" value="G3P_DH_NAD-dep_euk"/>
</dbReference>
<name>A0A9D3YR99_DREPO</name>
<sequence>MSKKTVCIVGSGNWGSAIARIVGTNILDNPDTFHSRVNMYMYEEKYEGRKLTEVVNEMHENVKYLPGFKLPENVVAMPDLAEASKTADILIFVLPHQFVRGTCKAMQEHVKDTALAVSLIKGFDKDAEGNILMISKLIEDWLKIDCCVLSGANLAQEVAEEQFCESTLGVKKPEQGELLKMLFEKPFFRTSVVMDVETIEMCGALKNVVAIGAGIVDGMGLGHNTKAAVLRLGLMEMVAFGELFIKGCKEDTFFESCGIADLVATCHGGRNRLLGETVVKSDKTIRELEKDILRGQSFQGPLVAKEVYHTLSQKNLLERFPMFTAIYRICEREMDPREFIDCLRNHPEHI</sequence>
<gene>
    <name evidence="12" type="ORF">DPMN_078870</name>
</gene>
<feature type="binding site" evidence="6">
    <location>
        <position position="121"/>
    </location>
    <ligand>
        <name>substrate</name>
    </ligand>
</feature>
<reference evidence="12" key="2">
    <citation type="submission" date="2020-11" db="EMBL/GenBank/DDBJ databases">
        <authorList>
            <person name="McCartney M.A."/>
            <person name="Auch B."/>
            <person name="Kono T."/>
            <person name="Mallez S."/>
            <person name="Becker A."/>
            <person name="Gohl D.M."/>
            <person name="Silverstein K.A.T."/>
            <person name="Koren S."/>
            <person name="Bechman K.B."/>
            <person name="Herman A."/>
            <person name="Abrahante J.E."/>
            <person name="Garbe J."/>
        </authorList>
    </citation>
    <scope>NUCLEOTIDE SEQUENCE</scope>
    <source>
        <strain evidence="12">Duluth1</strain>
        <tissue evidence="12">Whole animal</tissue>
    </source>
</reference>
<evidence type="ECO:0000256" key="8">
    <source>
        <dbReference type="RuleBase" id="RU000437"/>
    </source>
</evidence>
<dbReference type="Proteomes" id="UP000828390">
    <property type="component" value="Unassembled WGS sequence"/>
</dbReference>
<comment type="catalytic activity">
    <reaction evidence="4 9">
        <text>sn-glycerol 3-phosphate + NAD(+) = dihydroxyacetone phosphate + NADH + H(+)</text>
        <dbReference type="Rhea" id="RHEA:11092"/>
        <dbReference type="ChEBI" id="CHEBI:15378"/>
        <dbReference type="ChEBI" id="CHEBI:57540"/>
        <dbReference type="ChEBI" id="CHEBI:57597"/>
        <dbReference type="ChEBI" id="CHEBI:57642"/>
        <dbReference type="ChEBI" id="CHEBI:57945"/>
        <dbReference type="EC" id="1.1.1.8"/>
    </reaction>
</comment>
<feature type="binding site" evidence="7">
    <location>
        <begin position="10"/>
        <end position="15"/>
    </location>
    <ligand>
        <name>NAD(+)</name>
        <dbReference type="ChEBI" id="CHEBI:57540"/>
    </ligand>
</feature>
<organism evidence="12 13">
    <name type="scientific">Dreissena polymorpha</name>
    <name type="common">Zebra mussel</name>
    <name type="synonym">Mytilus polymorpha</name>
    <dbReference type="NCBI Taxonomy" id="45954"/>
    <lineage>
        <taxon>Eukaryota</taxon>
        <taxon>Metazoa</taxon>
        <taxon>Spiralia</taxon>
        <taxon>Lophotrochozoa</taxon>
        <taxon>Mollusca</taxon>
        <taxon>Bivalvia</taxon>
        <taxon>Autobranchia</taxon>
        <taxon>Heteroconchia</taxon>
        <taxon>Euheterodonta</taxon>
        <taxon>Imparidentia</taxon>
        <taxon>Neoheterodontei</taxon>
        <taxon>Myida</taxon>
        <taxon>Dreissenoidea</taxon>
        <taxon>Dreissenidae</taxon>
        <taxon>Dreissena</taxon>
    </lineage>
</organism>
<evidence type="ECO:0000256" key="2">
    <source>
        <dbReference type="ARBA" id="ARBA00023002"/>
    </source>
</evidence>
<feature type="active site" description="Proton acceptor" evidence="5">
    <location>
        <position position="206"/>
    </location>
</feature>
<keyword evidence="2 8" id="KW-0560">Oxidoreductase</keyword>
<feature type="domain" description="Glycerol-3-phosphate dehydrogenase NAD-dependent N-terminal" evidence="10">
    <location>
        <begin position="6"/>
        <end position="174"/>
    </location>
</feature>
<evidence type="ECO:0000256" key="5">
    <source>
        <dbReference type="PIRSR" id="PIRSR000114-1"/>
    </source>
</evidence>
<dbReference type="GO" id="GO:0051287">
    <property type="term" value="F:NAD binding"/>
    <property type="evidence" value="ECO:0007669"/>
    <property type="project" value="UniProtKB-UniRule"/>
</dbReference>
<dbReference type="PROSITE" id="PS00957">
    <property type="entry name" value="NAD_G3PDH"/>
    <property type="match status" value="1"/>
</dbReference>
<dbReference type="FunFam" id="3.40.50.720:FF:000365">
    <property type="entry name" value="Glycerol-3-phosphate dehydrogenase [NAD(+)]"/>
    <property type="match status" value="1"/>
</dbReference>
<dbReference type="NCBIfam" id="TIGR03376">
    <property type="entry name" value="glycerol3P_DH"/>
    <property type="match status" value="1"/>
</dbReference>
<dbReference type="PRINTS" id="PR00077">
    <property type="entry name" value="GPDHDRGNASE"/>
</dbReference>
<dbReference type="Gene3D" id="1.10.1040.10">
    <property type="entry name" value="N-(1-d-carboxylethyl)-l-norvaline Dehydrogenase, domain 2"/>
    <property type="match status" value="1"/>
</dbReference>